<dbReference type="AlphaFoldDB" id="A0A8S9G863"/>
<proteinExistence type="predicted"/>
<dbReference type="Proteomes" id="UP000712281">
    <property type="component" value="Unassembled WGS sequence"/>
</dbReference>
<sequence>MNHSQCVSNGCKEKMKKRVISSMPRIPQSPLDSFTVLGRSLPIHPMCELRRQSSEKTYDRDTVLRFT</sequence>
<name>A0A8S9G863_BRACR</name>
<organism evidence="1 2">
    <name type="scientific">Brassica cretica</name>
    <name type="common">Mustard</name>
    <dbReference type="NCBI Taxonomy" id="69181"/>
    <lineage>
        <taxon>Eukaryota</taxon>
        <taxon>Viridiplantae</taxon>
        <taxon>Streptophyta</taxon>
        <taxon>Embryophyta</taxon>
        <taxon>Tracheophyta</taxon>
        <taxon>Spermatophyta</taxon>
        <taxon>Magnoliopsida</taxon>
        <taxon>eudicotyledons</taxon>
        <taxon>Gunneridae</taxon>
        <taxon>Pentapetalae</taxon>
        <taxon>rosids</taxon>
        <taxon>malvids</taxon>
        <taxon>Brassicales</taxon>
        <taxon>Brassicaceae</taxon>
        <taxon>Brassiceae</taxon>
        <taxon>Brassica</taxon>
    </lineage>
</organism>
<evidence type="ECO:0000313" key="1">
    <source>
        <dbReference type="EMBL" id="KAF2541424.1"/>
    </source>
</evidence>
<gene>
    <name evidence="1" type="ORF">F2Q68_00030814</name>
</gene>
<evidence type="ECO:0000313" key="2">
    <source>
        <dbReference type="Proteomes" id="UP000712281"/>
    </source>
</evidence>
<dbReference type="EMBL" id="QGKW02002005">
    <property type="protein sequence ID" value="KAF2541424.1"/>
    <property type="molecule type" value="Genomic_DNA"/>
</dbReference>
<accession>A0A8S9G863</accession>
<protein>
    <submittedName>
        <fullName evidence="1">Uncharacterized protein</fullName>
    </submittedName>
</protein>
<reference evidence="1" key="1">
    <citation type="submission" date="2019-12" db="EMBL/GenBank/DDBJ databases">
        <title>Genome sequencing and annotation of Brassica cretica.</title>
        <authorList>
            <person name="Studholme D.J."/>
            <person name="Sarris P.F."/>
        </authorList>
    </citation>
    <scope>NUCLEOTIDE SEQUENCE</scope>
    <source>
        <strain evidence="1">PFS-001/15</strain>
        <tissue evidence="1">Leaf</tissue>
    </source>
</reference>
<comment type="caution">
    <text evidence="1">The sequence shown here is derived from an EMBL/GenBank/DDBJ whole genome shotgun (WGS) entry which is preliminary data.</text>
</comment>